<sequence length="367" mass="42005">MLEQLTQYKPKNLAEDMILCPELRGKGSKVADKRLAKEKKGTYTQTGTPADCSNWWREFKEGKKKKKMATVVMAPHYIHVVKELDRSQGNVFQLKAQTKSQEEEIQLLNRKLVRLEEENVRLNCDEMTKNSSDVLQLESETDAQKEEIAFLKPRVQYQEAENGRLKDEIAEYSTSCDASKNSSLLPAPVACSASWQQSLLSLLEELPDVRYDNDEFWAKIKSWLLKEAMDPQYFFTLVKRKCPLKAWQAIEENFDDEDLTDTALSDSAMIRRLLEKLYKCVSEARGPGTNLFEQYYYRRQDVGETFEEYFKEKFRLYCSCRVQCENCGRSGHSKAQCRRPGGDAEVGPDPGIPGSLGPGNAGLMLAR</sequence>
<reference evidence="5 6" key="1">
    <citation type="submission" date="2020-02" db="EMBL/GenBank/DDBJ databases">
        <title>A chromosome-scale genome assembly of the black bullhead catfish (Ameiurus melas).</title>
        <authorList>
            <person name="Wen M."/>
            <person name="Zham M."/>
            <person name="Cabau C."/>
            <person name="Klopp C."/>
            <person name="Donnadieu C."/>
            <person name="Roques C."/>
            <person name="Bouchez O."/>
            <person name="Lampietro C."/>
            <person name="Jouanno E."/>
            <person name="Herpin A."/>
            <person name="Louis A."/>
            <person name="Berthelot C."/>
            <person name="Parey E."/>
            <person name="Roest-Crollius H."/>
            <person name="Braasch I."/>
            <person name="Postlethwait J."/>
            <person name="Robinson-Rechavi M."/>
            <person name="Echchiki A."/>
            <person name="Begum T."/>
            <person name="Montfort J."/>
            <person name="Schartl M."/>
            <person name="Bobe J."/>
            <person name="Guiguen Y."/>
        </authorList>
    </citation>
    <scope>NUCLEOTIDE SEQUENCE [LARGE SCALE GENOMIC DNA]</scope>
    <source>
        <strain evidence="5">M_S1</strain>
        <tissue evidence="5">Blood</tissue>
    </source>
</reference>
<gene>
    <name evidence="5" type="ORF">AMELA_G00257250</name>
</gene>
<keyword evidence="1" id="KW-0862">Zinc</keyword>
<evidence type="ECO:0000313" key="6">
    <source>
        <dbReference type="Proteomes" id="UP000593565"/>
    </source>
</evidence>
<organism evidence="5 6">
    <name type="scientific">Ameiurus melas</name>
    <name type="common">Black bullhead</name>
    <name type="synonym">Silurus melas</name>
    <dbReference type="NCBI Taxonomy" id="219545"/>
    <lineage>
        <taxon>Eukaryota</taxon>
        <taxon>Metazoa</taxon>
        <taxon>Chordata</taxon>
        <taxon>Craniata</taxon>
        <taxon>Vertebrata</taxon>
        <taxon>Euteleostomi</taxon>
        <taxon>Actinopterygii</taxon>
        <taxon>Neopterygii</taxon>
        <taxon>Teleostei</taxon>
        <taxon>Ostariophysi</taxon>
        <taxon>Siluriformes</taxon>
        <taxon>Ictaluridae</taxon>
        <taxon>Ameiurus</taxon>
    </lineage>
</organism>
<keyword evidence="2" id="KW-0175">Coiled coil</keyword>
<feature type="region of interest" description="Disordered" evidence="3">
    <location>
        <begin position="327"/>
        <end position="367"/>
    </location>
</feature>
<proteinExistence type="predicted"/>
<keyword evidence="1" id="KW-0863">Zinc-finger</keyword>
<dbReference type="Proteomes" id="UP000593565">
    <property type="component" value="Unassembled WGS sequence"/>
</dbReference>
<dbReference type="GO" id="GO:0003676">
    <property type="term" value="F:nucleic acid binding"/>
    <property type="evidence" value="ECO:0007669"/>
    <property type="project" value="InterPro"/>
</dbReference>
<evidence type="ECO:0000256" key="1">
    <source>
        <dbReference type="PROSITE-ProRule" id="PRU00047"/>
    </source>
</evidence>
<dbReference type="AlphaFoldDB" id="A0A7J5ZTR7"/>
<evidence type="ECO:0000259" key="4">
    <source>
        <dbReference type="PROSITE" id="PS50158"/>
    </source>
</evidence>
<comment type="caution">
    <text evidence="5">The sequence shown here is derived from an EMBL/GenBank/DDBJ whole genome shotgun (WGS) entry which is preliminary data.</text>
</comment>
<dbReference type="InterPro" id="IPR001878">
    <property type="entry name" value="Znf_CCHC"/>
</dbReference>
<dbReference type="EMBL" id="JAAGNN010000024">
    <property type="protein sequence ID" value="KAF4073311.1"/>
    <property type="molecule type" value="Genomic_DNA"/>
</dbReference>
<evidence type="ECO:0000256" key="2">
    <source>
        <dbReference type="SAM" id="Coils"/>
    </source>
</evidence>
<keyword evidence="1" id="KW-0479">Metal-binding</keyword>
<dbReference type="GO" id="GO:0008270">
    <property type="term" value="F:zinc ion binding"/>
    <property type="evidence" value="ECO:0007669"/>
    <property type="project" value="UniProtKB-KW"/>
</dbReference>
<name>A0A7J5ZTR7_AMEME</name>
<feature type="coiled-coil region" evidence="2">
    <location>
        <begin position="91"/>
        <end position="125"/>
    </location>
</feature>
<keyword evidence="6" id="KW-1185">Reference proteome</keyword>
<accession>A0A7J5ZTR7</accession>
<evidence type="ECO:0000313" key="5">
    <source>
        <dbReference type="EMBL" id="KAF4073311.1"/>
    </source>
</evidence>
<feature type="domain" description="CCHC-type" evidence="4">
    <location>
        <begin position="324"/>
        <end position="339"/>
    </location>
</feature>
<protein>
    <recommendedName>
        <fullName evidence="4">CCHC-type domain-containing protein</fullName>
    </recommendedName>
</protein>
<dbReference type="PROSITE" id="PS50158">
    <property type="entry name" value="ZF_CCHC"/>
    <property type="match status" value="1"/>
</dbReference>
<evidence type="ECO:0000256" key="3">
    <source>
        <dbReference type="SAM" id="MobiDB-lite"/>
    </source>
</evidence>